<dbReference type="InterPro" id="IPR037225">
    <property type="entry name" value="Nuo51_FMN-bd_sf"/>
</dbReference>
<dbReference type="SUPFAM" id="SSF142984">
    <property type="entry name" value="Nqo1 middle domain-like"/>
    <property type="match status" value="1"/>
</dbReference>
<sequence>RYVSSESTALASVLGGGEAKPRSVSARESGVDGRPTLVSNVETYAHLALIARYGANWYRMAGAGSQPGTALFTVSGAVNNVGVYELPTGITGDTILRVAGGVREPLSGVLVGGYGGTWITPTELSRPVTDIGAGVFLAMPSRVCGLLEQTGDGLKHGDTEQLQDYAQHDQCAQAGALQRSVRGRTVEVGRASHRRPSRHAVVGGLHGGLGAPLAGSSVDRTGHRGHRHLGSHHGSWSFRE</sequence>
<reference evidence="3" key="1">
    <citation type="journal article" date="2019" name="Int. J. Syst. Evol. Microbiol.">
        <title>The Global Catalogue of Microorganisms (GCM) 10K type strain sequencing project: providing services to taxonomists for standard genome sequencing and annotation.</title>
        <authorList>
            <consortium name="The Broad Institute Genomics Platform"/>
            <consortium name="The Broad Institute Genome Sequencing Center for Infectious Disease"/>
            <person name="Wu L."/>
            <person name="Ma J."/>
        </authorList>
    </citation>
    <scope>NUCLEOTIDE SEQUENCE [LARGE SCALE GENOMIC DNA]</scope>
    <source>
        <strain evidence="3">JCM 31486</strain>
    </source>
</reference>
<feature type="non-terminal residue" evidence="2">
    <location>
        <position position="1"/>
    </location>
</feature>
<dbReference type="PANTHER" id="PTHR11780">
    <property type="entry name" value="NADH-UBIQUINONE OXIDOREDUCTASE FLAVOPROTEIN 1 NDUFV1"/>
    <property type="match status" value="1"/>
</dbReference>
<keyword evidence="3" id="KW-1185">Reference proteome</keyword>
<organism evidence="2 3">
    <name type="scientific">Kibdelosporangium lantanae</name>
    <dbReference type="NCBI Taxonomy" id="1497396"/>
    <lineage>
        <taxon>Bacteria</taxon>
        <taxon>Bacillati</taxon>
        <taxon>Actinomycetota</taxon>
        <taxon>Actinomycetes</taxon>
        <taxon>Pseudonocardiales</taxon>
        <taxon>Pseudonocardiaceae</taxon>
        <taxon>Kibdelosporangium</taxon>
    </lineage>
</organism>
<evidence type="ECO:0000256" key="1">
    <source>
        <dbReference type="SAM" id="MobiDB-lite"/>
    </source>
</evidence>
<accession>A0ABW3M4X3</accession>
<evidence type="ECO:0000313" key="2">
    <source>
        <dbReference type="EMBL" id="MFD1045750.1"/>
    </source>
</evidence>
<dbReference type="PANTHER" id="PTHR11780:SF10">
    <property type="entry name" value="NADH DEHYDROGENASE [UBIQUINONE] FLAVOPROTEIN 1, MITOCHONDRIAL"/>
    <property type="match status" value="1"/>
</dbReference>
<feature type="region of interest" description="Disordered" evidence="1">
    <location>
        <begin position="188"/>
        <end position="240"/>
    </location>
</feature>
<dbReference type="InterPro" id="IPR050837">
    <property type="entry name" value="ComplexI_51kDa_subunit"/>
</dbReference>
<gene>
    <name evidence="2" type="ORF">ACFQ1S_09340</name>
</gene>
<evidence type="ECO:0000313" key="3">
    <source>
        <dbReference type="Proteomes" id="UP001597045"/>
    </source>
</evidence>
<dbReference type="Gene3D" id="3.40.50.11540">
    <property type="entry name" value="NADH-ubiquinone oxidoreductase 51kDa subunit"/>
    <property type="match status" value="1"/>
</dbReference>
<protein>
    <submittedName>
        <fullName evidence="2">Uncharacterized protein</fullName>
    </submittedName>
</protein>
<dbReference type="EMBL" id="JBHTIS010000398">
    <property type="protein sequence ID" value="MFD1045750.1"/>
    <property type="molecule type" value="Genomic_DNA"/>
</dbReference>
<proteinExistence type="predicted"/>
<dbReference type="Gene3D" id="3.10.20.600">
    <property type="match status" value="1"/>
</dbReference>
<name>A0ABW3M4X3_9PSEU</name>
<dbReference type="Proteomes" id="UP001597045">
    <property type="component" value="Unassembled WGS sequence"/>
</dbReference>
<dbReference type="SUPFAM" id="SSF142019">
    <property type="entry name" value="Nqo1 FMN-binding domain-like"/>
    <property type="match status" value="1"/>
</dbReference>
<comment type="caution">
    <text evidence="2">The sequence shown here is derived from an EMBL/GenBank/DDBJ whole genome shotgun (WGS) entry which is preliminary data.</text>
</comment>